<evidence type="ECO:0000313" key="3">
    <source>
        <dbReference type="Proteomes" id="UP000176814"/>
    </source>
</evidence>
<dbReference type="PANTHER" id="PTHR11215">
    <property type="entry name" value="METAL DEPENDENT HYDROLASE - RELATED"/>
    <property type="match status" value="1"/>
</dbReference>
<comment type="similarity">
    <text evidence="1">Belongs to the MYG1 family.</text>
</comment>
<dbReference type="PANTHER" id="PTHR11215:SF1">
    <property type="entry name" value="MYG1 EXONUCLEASE"/>
    <property type="match status" value="1"/>
</dbReference>
<name>A0A1F6X5W5_9BACT</name>
<dbReference type="Proteomes" id="UP000176814">
    <property type="component" value="Unassembled WGS sequence"/>
</dbReference>
<evidence type="ECO:0000256" key="1">
    <source>
        <dbReference type="ARBA" id="ARBA00010105"/>
    </source>
</evidence>
<gene>
    <name evidence="2" type="ORF">A2911_01425</name>
</gene>
<evidence type="ECO:0000313" key="2">
    <source>
        <dbReference type="EMBL" id="OGI89433.1"/>
    </source>
</evidence>
<protein>
    <recommendedName>
        <fullName evidence="4">Metal-dependent hydrolase</fullName>
    </recommendedName>
</protein>
<dbReference type="EMBL" id="MFUW01000030">
    <property type="protein sequence ID" value="OGI89433.1"/>
    <property type="molecule type" value="Genomic_DNA"/>
</dbReference>
<dbReference type="InterPro" id="IPR003226">
    <property type="entry name" value="MYG1_exonuclease"/>
</dbReference>
<reference evidence="2 3" key="1">
    <citation type="journal article" date="2016" name="Nat. Commun.">
        <title>Thousands of microbial genomes shed light on interconnected biogeochemical processes in an aquifer system.</title>
        <authorList>
            <person name="Anantharaman K."/>
            <person name="Brown C.T."/>
            <person name="Hug L.A."/>
            <person name="Sharon I."/>
            <person name="Castelle C.J."/>
            <person name="Probst A.J."/>
            <person name="Thomas B.C."/>
            <person name="Singh A."/>
            <person name="Wilkins M.J."/>
            <person name="Karaoz U."/>
            <person name="Brodie E.L."/>
            <person name="Williams K.H."/>
            <person name="Hubbard S.S."/>
            <person name="Banfield J.F."/>
        </authorList>
    </citation>
    <scope>NUCLEOTIDE SEQUENCE [LARGE SCALE GENOMIC DNA]</scope>
</reference>
<sequence length="303" mass="34357">MLGLGKKTIKKLITHNGSFHADDIFACATLSLMLEKKGEKFEIIRTRDEEIIKTGDYVFDVGGVYDEESNKFDHHQKGGAGVRENGIEYASFGLVWKKYGVGLAGSVEAAQIIDDKLVAPIDASDNGINLVEKKYDIYPYTIEMIINAMRPVWNEDVSMVDEIFFKSVKIFESILKREIIHAQSEVEAKKKLMNVYDKAKNKSILVLENDFAHHKIFDDLTETYYVVFPRRSDGQWGIRTVRKGFKTFENKKDFPREWGGLTNNELQKITGVSDAVFCHRALFMAVAKTKEGAIKLAQIALES</sequence>
<dbReference type="Pfam" id="PF03690">
    <property type="entry name" value="MYG1_exonuc"/>
    <property type="match status" value="1"/>
</dbReference>
<comment type="caution">
    <text evidence="2">The sequence shown here is derived from an EMBL/GenBank/DDBJ whole genome shotgun (WGS) entry which is preliminary data.</text>
</comment>
<evidence type="ECO:0008006" key="4">
    <source>
        <dbReference type="Google" id="ProtNLM"/>
    </source>
</evidence>
<organism evidence="2 3">
    <name type="scientific">Candidatus Nomurabacteria bacterium RIFCSPLOWO2_01_FULL_40_15</name>
    <dbReference type="NCBI Taxonomy" id="1801772"/>
    <lineage>
        <taxon>Bacteria</taxon>
        <taxon>Candidatus Nomuraibacteriota</taxon>
    </lineage>
</organism>
<dbReference type="AlphaFoldDB" id="A0A1F6X5W5"/>
<accession>A0A1F6X5W5</accession>
<dbReference type="GO" id="GO:0005737">
    <property type="term" value="C:cytoplasm"/>
    <property type="evidence" value="ECO:0007669"/>
    <property type="project" value="TreeGrafter"/>
</dbReference>
<proteinExistence type="inferred from homology"/>